<name>A0ACA9MBA2_9GLOM</name>
<dbReference type="EMBL" id="CAJVPW010007474">
    <property type="protein sequence ID" value="CAG8581455.1"/>
    <property type="molecule type" value="Genomic_DNA"/>
</dbReference>
<reference evidence="1" key="1">
    <citation type="submission" date="2021-06" db="EMBL/GenBank/DDBJ databases">
        <authorList>
            <person name="Kallberg Y."/>
            <person name="Tangrot J."/>
            <person name="Rosling A."/>
        </authorList>
    </citation>
    <scope>NUCLEOTIDE SEQUENCE</scope>
    <source>
        <strain evidence="1">28 12/20/2015</strain>
    </source>
</reference>
<comment type="caution">
    <text evidence="1">The sequence shown here is derived from an EMBL/GenBank/DDBJ whole genome shotgun (WGS) entry which is preliminary data.</text>
</comment>
<evidence type="ECO:0000313" key="1">
    <source>
        <dbReference type="EMBL" id="CAG8581455.1"/>
    </source>
</evidence>
<evidence type="ECO:0000313" key="2">
    <source>
        <dbReference type="Proteomes" id="UP000789366"/>
    </source>
</evidence>
<protein>
    <submittedName>
        <fullName evidence="1">15320_t:CDS:1</fullName>
    </submittedName>
</protein>
<proteinExistence type="predicted"/>
<dbReference type="Proteomes" id="UP000789366">
    <property type="component" value="Unassembled WGS sequence"/>
</dbReference>
<sequence>MDSNSEHVSDVEYVSDNNIQEEVKSSTKEPDAKKIRINFSNPNKPKKKSYIWSYFEEEDKNDVCKIIVTKKNKETVCNKSYKHNGGTENMKTHL</sequence>
<organism evidence="1 2">
    <name type="scientific">Cetraspora pellucida</name>
    <dbReference type="NCBI Taxonomy" id="1433469"/>
    <lineage>
        <taxon>Eukaryota</taxon>
        <taxon>Fungi</taxon>
        <taxon>Fungi incertae sedis</taxon>
        <taxon>Mucoromycota</taxon>
        <taxon>Glomeromycotina</taxon>
        <taxon>Glomeromycetes</taxon>
        <taxon>Diversisporales</taxon>
        <taxon>Gigasporaceae</taxon>
        <taxon>Cetraspora</taxon>
    </lineage>
</organism>
<gene>
    <name evidence="1" type="ORF">SPELUC_LOCUS6385</name>
</gene>
<accession>A0ACA9MBA2</accession>
<keyword evidence="2" id="KW-1185">Reference proteome</keyword>